<keyword evidence="2" id="KW-1185">Reference proteome</keyword>
<evidence type="ECO:0000313" key="2">
    <source>
        <dbReference type="Proteomes" id="UP000621859"/>
    </source>
</evidence>
<proteinExistence type="predicted"/>
<sequence>MKTPSCTGSNVYLREHVPASVTVPAAMRTLLVYVFENATTMLSLRGLAGGEVRLQPGEFLVAPVQPGALVYLASESGLAQHALIRFAPDAAPQAQRCKCEIPVDIGPGWRARKLSAAQVPTLLDAYLETAGAWTPASTAAFCDQQEATVKVLRGEVSSGGLRLGEGEAGVVRLDTPLLASMRSHVLVQA</sequence>
<accession>A0ABQ2PPF0</accession>
<dbReference type="RefSeq" id="WP_188695828.1">
    <property type="nucleotide sequence ID" value="NZ_BMLY01000005.1"/>
</dbReference>
<organism evidence="1 2">
    <name type="scientific">Silvimonas amylolytica</name>
    <dbReference type="NCBI Taxonomy" id="449663"/>
    <lineage>
        <taxon>Bacteria</taxon>
        <taxon>Pseudomonadati</taxon>
        <taxon>Pseudomonadota</taxon>
        <taxon>Betaproteobacteria</taxon>
        <taxon>Neisseriales</taxon>
        <taxon>Chitinibacteraceae</taxon>
        <taxon>Silvimonas</taxon>
    </lineage>
</organism>
<name>A0ABQ2PPF0_9NEIS</name>
<comment type="caution">
    <text evidence="1">The sequence shown here is derived from an EMBL/GenBank/DDBJ whole genome shotgun (WGS) entry which is preliminary data.</text>
</comment>
<dbReference type="EMBL" id="BMLY01000005">
    <property type="protein sequence ID" value="GGP27280.1"/>
    <property type="molecule type" value="Genomic_DNA"/>
</dbReference>
<dbReference type="Proteomes" id="UP000621859">
    <property type="component" value="Unassembled WGS sequence"/>
</dbReference>
<gene>
    <name evidence="1" type="ORF">GCM10010971_30990</name>
</gene>
<protein>
    <submittedName>
        <fullName evidence="1">Uncharacterized protein</fullName>
    </submittedName>
</protein>
<reference evidence="2" key="1">
    <citation type="journal article" date="2019" name="Int. J. Syst. Evol. Microbiol.">
        <title>The Global Catalogue of Microorganisms (GCM) 10K type strain sequencing project: providing services to taxonomists for standard genome sequencing and annotation.</title>
        <authorList>
            <consortium name="The Broad Institute Genomics Platform"/>
            <consortium name="The Broad Institute Genome Sequencing Center for Infectious Disease"/>
            <person name="Wu L."/>
            <person name="Ma J."/>
        </authorList>
    </citation>
    <scope>NUCLEOTIDE SEQUENCE [LARGE SCALE GENOMIC DNA]</scope>
    <source>
        <strain evidence="2">CGMCC 1.8860</strain>
    </source>
</reference>
<evidence type="ECO:0000313" key="1">
    <source>
        <dbReference type="EMBL" id="GGP27280.1"/>
    </source>
</evidence>